<comment type="subcellular location">
    <subcellularLocation>
        <location evidence="1">Membrane</location>
        <topology evidence="1">Multi-pass membrane protein</topology>
    </subcellularLocation>
</comment>
<dbReference type="InterPro" id="IPR050638">
    <property type="entry name" value="AA-Vitamin_Transporters"/>
</dbReference>
<accession>A0A2M9G759</accession>
<evidence type="ECO:0000313" key="8">
    <source>
        <dbReference type="EMBL" id="PJK31533.1"/>
    </source>
</evidence>
<sequence>MTAAADPPDVLHRVLPHIALFFAVVFLGTSFVAARAIMADHEGPATLGLARYVLGALTLLPFALALSKWRIGPKALALSLVLGMLQFGLFHLFVNTALQQIPAARGAVIFALIPILTMLIAAAGGRDRLSWVMTAAAVLSFAGVALAVGEAAFRPAVGGHSFLGEALFFLAVCCGATYNAFSARLYQNHSLFAISILTMTGGCLFLLPWSLAEGPADVLATYTGDDWLWFAWLAVFGGAGSMGLFNYGLRRLSPTRAAIYVPLSPIAATAAGAVLLGETITPLFLVGLACAVAGPFLVAYSRRREART</sequence>
<dbReference type="PANTHER" id="PTHR32322:SF2">
    <property type="entry name" value="EAMA DOMAIN-CONTAINING PROTEIN"/>
    <property type="match status" value="1"/>
</dbReference>
<feature type="transmembrane region" description="Helical" evidence="6">
    <location>
        <begin position="18"/>
        <end position="37"/>
    </location>
</feature>
<comment type="similarity">
    <text evidence="2">Belongs to the EamA transporter family.</text>
</comment>
<dbReference type="InterPro" id="IPR000620">
    <property type="entry name" value="EamA_dom"/>
</dbReference>
<keyword evidence="5 6" id="KW-0472">Membrane</keyword>
<keyword evidence="4 6" id="KW-1133">Transmembrane helix</keyword>
<keyword evidence="3 6" id="KW-0812">Transmembrane</keyword>
<comment type="caution">
    <text evidence="8">The sequence shown here is derived from an EMBL/GenBank/DDBJ whole genome shotgun (WGS) entry which is preliminary data.</text>
</comment>
<feature type="transmembrane region" description="Helical" evidence="6">
    <location>
        <begin position="227"/>
        <end position="245"/>
    </location>
</feature>
<evidence type="ECO:0000313" key="9">
    <source>
        <dbReference type="Proteomes" id="UP000229498"/>
    </source>
</evidence>
<dbReference type="OrthoDB" id="8478621at2"/>
<evidence type="ECO:0000256" key="2">
    <source>
        <dbReference type="ARBA" id="ARBA00007362"/>
    </source>
</evidence>
<organism evidence="8 9">
    <name type="scientific">Minwuia thermotolerans</name>
    <dbReference type="NCBI Taxonomy" id="2056226"/>
    <lineage>
        <taxon>Bacteria</taxon>
        <taxon>Pseudomonadati</taxon>
        <taxon>Pseudomonadota</taxon>
        <taxon>Alphaproteobacteria</taxon>
        <taxon>Minwuiales</taxon>
        <taxon>Minwuiaceae</taxon>
        <taxon>Minwuia</taxon>
    </lineage>
</organism>
<evidence type="ECO:0000256" key="5">
    <source>
        <dbReference type="ARBA" id="ARBA00023136"/>
    </source>
</evidence>
<dbReference type="GO" id="GO:0016020">
    <property type="term" value="C:membrane"/>
    <property type="evidence" value="ECO:0007669"/>
    <property type="project" value="UniProtKB-SubCell"/>
</dbReference>
<name>A0A2M9G759_9PROT</name>
<dbReference type="Gene3D" id="1.10.3730.20">
    <property type="match status" value="1"/>
</dbReference>
<dbReference type="EMBL" id="PHIG01000004">
    <property type="protein sequence ID" value="PJK31533.1"/>
    <property type="molecule type" value="Genomic_DNA"/>
</dbReference>
<evidence type="ECO:0000256" key="1">
    <source>
        <dbReference type="ARBA" id="ARBA00004141"/>
    </source>
</evidence>
<dbReference type="AlphaFoldDB" id="A0A2M9G759"/>
<dbReference type="InterPro" id="IPR037185">
    <property type="entry name" value="EmrE-like"/>
</dbReference>
<keyword evidence="9" id="KW-1185">Reference proteome</keyword>
<feature type="transmembrane region" description="Helical" evidence="6">
    <location>
        <begin position="75"/>
        <end position="94"/>
    </location>
</feature>
<feature type="transmembrane region" description="Helical" evidence="6">
    <location>
        <begin position="106"/>
        <end position="124"/>
    </location>
</feature>
<gene>
    <name evidence="8" type="ORF">CVT23_00295</name>
</gene>
<dbReference type="SUPFAM" id="SSF103481">
    <property type="entry name" value="Multidrug resistance efflux transporter EmrE"/>
    <property type="match status" value="2"/>
</dbReference>
<evidence type="ECO:0000256" key="6">
    <source>
        <dbReference type="SAM" id="Phobius"/>
    </source>
</evidence>
<protein>
    <recommendedName>
        <fullName evidence="7">EamA domain-containing protein</fullName>
    </recommendedName>
</protein>
<reference evidence="8 9" key="1">
    <citation type="submission" date="2017-11" db="EMBL/GenBank/DDBJ databases">
        <title>Draft genome sequence of Rhizobiales bacterium SY3-13.</title>
        <authorList>
            <person name="Sun C."/>
        </authorList>
    </citation>
    <scope>NUCLEOTIDE SEQUENCE [LARGE SCALE GENOMIC DNA]</scope>
    <source>
        <strain evidence="8 9">SY3-13</strain>
    </source>
</reference>
<dbReference type="RefSeq" id="WP_109794359.1">
    <property type="nucleotide sequence ID" value="NZ_PHIG01000004.1"/>
</dbReference>
<feature type="domain" description="EamA" evidence="7">
    <location>
        <begin position="163"/>
        <end position="299"/>
    </location>
</feature>
<dbReference type="Pfam" id="PF00892">
    <property type="entry name" value="EamA"/>
    <property type="match status" value="2"/>
</dbReference>
<feature type="transmembrane region" description="Helical" evidence="6">
    <location>
        <begin position="282"/>
        <end position="300"/>
    </location>
</feature>
<feature type="transmembrane region" description="Helical" evidence="6">
    <location>
        <begin position="257"/>
        <end position="276"/>
    </location>
</feature>
<feature type="transmembrane region" description="Helical" evidence="6">
    <location>
        <begin position="190"/>
        <end position="207"/>
    </location>
</feature>
<feature type="transmembrane region" description="Helical" evidence="6">
    <location>
        <begin position="131"/>
        <end position="153"/>
    </location>
</feature>
<evidence type="ECO:0000256" key="3">
    <source>
        <dbReference type="ARBA" id="ARBA00022692"/>
    </source>
</evidence>
<proteinExistence type="inferred from homology"/>
<feature type="transmembrane region" description="Helical" evidence="6">
    <location>
        <begin position="49"/>
        <end position="66"/>
    </location>
</feature>
<feature type="transmembrane region" description="Helical" evidence="6">
    <location>
        <begin position="159"/>
        <end position="178"/>
    </location>
</feature>
<evidence type="ECO:0000256" key="4">
    <source>
        <dbReference type="ARBA" id="ARBA00022989"/>
    </source>
</evidence>
<dbReference type="PANTHER" id="PTHR32322">
    <property type="entry name" value="INNER MEMBRANE TRANSPORTER"/>
    <property type="match status" value="1"/>
</dbReference>
<dbReference type="Proteomes" id="UP000229498">
    <property type="component" value="Unassembled WGS sequence"/>
</dbReference>
<feature type="domain" description="EamA" evidence="7">
    <location>
        <begin position="18"/>
        <end position="148"/>
    </location>
</feature>
<evidence type="ECO:0000259" key="7">
    <source>
        <dbReference type="Pfam" id="PF00892"/>
    </source>
</evidence>